<organism evidence="1 2">
    <name type="scientific">Lichtheimia ornata</name>
    <dbReference type="NCBI Taxonomy" id="688661"/>
    <lineage>
        <taxon>Eukaryota</taxon>
        <taxon>Fungi</taxon>
        <taxon>Fungi incertae sedis</taxon>
        <taxon>Mucoromycota</taxon>
        <taxon>Mucoromycotina</taxon>
        <taxon>Mucoromycetes</taxon>
        <taxon>Mucorales</taxon>
        <taxon>Lichtheimiaceae</taxon>
        <taxon>Lichtheimia</taxon>
    </lineage>
</organism>
<protein>
    <submittedName>
        <fullName evidence="1">Uncharacterized protein</fullName>
    </submittedName>
</protein>
<dbReference type="AlphaFoldDB" id="A0AAD7UW19"/>
<evidence type="ECO:0000313" key="2">
    <source>
        <dbReference type="Proteomes" id="UP001234581"/>
    </source>
</evidence>
<reference evidence="1 2" key="1">
    <citation type="submission" date="2023-03" db="EMBL/GenBank/DDBJ databases">
        <title>Genome sequence of Lichtheimia ornata CBS 291.66.</title>
        <authorList>
            <person name="Mohabir J.T."/>
            <person name="Shea T.P."/>
            <person name="Kurbessoian T."/>
            <person name="Berby B."/>
            <person name="Fontaine J."/>
            <person name="Livny J."/>
            <person name="Gnirke A."/>
            <person name="Stajich J.E."/>
            <person name="Cuomo C.A."/>
        </authorList>
    </citation>
    <scope>NUCLEOTIDE SEQUENCE [LARGE SCALE GENOMIC DNA]</scope>
    <source>
        <strain evidence="1">CBS 291.66</strain>
    </source>
</reference>
<accession>A0AAD7UW19</accession>
<evidence type="ECO:0000313" key="1">
    <source>
        <dbReference type="EMBL" id="KAJ8653747.1"/>
    </source>
</evidence>
<comment type="caution">
    <text evidence="1">The sequence shown here is derived from an EMBL/GenBank/DDBJ whole genome shotgun (WGS) entry which is preliminary data.</text>
</comment>
<dbReference type="Proteomes" id="UP001234581">
    <property type="component" value="Unassembled WGS sequence"/>
</dbReference>
<proteinExistence type="predicted"/>
<gene>
    <name evidence="1" type="ORF">O0I10_010546</name>
</gene>
<dbReference type="GeneID" id="83217949"/>
<sequence length="131" mass="14526">MSAENQTVEQATAELPIQALLQQLKIHPHAPFGEQGAPNNRGDHIQAARDQIDKALQTMVADTNLPLGPNQALKITYDVRLPMRDKPLLQMEMTPRNTNLDTIAKMMDVATRCVLDAYVDNINASIIINPE</sequence>
<name>A0AAD7UW19_9FUNG</name>
<keyword evidence="2" id="KW-1185">Reference proteome</keyword>
<dbReference type="EMBL" id="JARTCD010000072">
    <property type="protein sequence ID" value="KAJ8653747.1"/>
    <property type="molecule type" value="Genomic_DNA"/>
</dbReference>
<dbReference type="RefSeq" id="XP_058338661.1">
    <property type="nucleotide sequence ID" value="XM_058490525.1"/>
</dbReference>